<dbReference type="Proteomes" id="UP000053455">
    <property type="component" value="Unassembled WGS sequence"/>
</dbReference>
<dbReference type="Gene3D" id="3.90.226.10">
    <property type="entry name" value="2-enoyl-CoA Hydratase, Chain A, domain 1"/>
    <property type="match status" value="1"/>
</dbReference>
<dbReference type="OrthoDB" id="7168509at2"/>
<feature type="chain" id="PRO_5002588974" evidence="1">
    <location>
        <begin position="24"/>
        <end position="479"/>
    </location>
</feature>
<sequence length="479" mass="50191">MHTSKFALSLACAAMLVSCGGGGGTPTPTVGGGGGGGGIGGGGGTDPCSLTARQNFARDLLNEWYLFPNLLDTSARQSDFNSVQAYLDALVAPAREVNRDRGFTFVTSIQQENDFASSGASAGFGFRLAYDSANRRAFVIETFEGTAALGANLDRGTEILGIGTVSSNIQSVNSLFATGGARAVSDALGAATTGVTRVLLVRDQSGVQREVSLSKTTFALDPVSDRYGAQIINDGGKQVGYLNLRTFSVLSAETDLINAFADFRAAGVTELIIDFRYNGGGRISVAETFGDLLARGFDNQVYNEIAFRASKSENNSIYRFNVRPESIAPTKIAFIGTESTASASELVINGIQPYVADIALIGENTFGKPVGQSGFDLAACDDRFRPVTIQLQNADGLGEYFNGLATTVPNTCRANDDIRFQMGDPREAMTATALSFLAGRACTAIAGGPATTATAIDEGLLSPDLQDRTAAQHEVPGLY</sequence>
<accession>A0A0H0XK33</accession>
<dbReference type="PATRIC" id="fig|874156.12.peg.2679"/>
<organism evidence="3 4">
    <name type="scientific">Aurantiacibacter marinus</name>
    <dbReference type="NCBI Taxonomy" id="874156"/>
    <lineage>
        <taxon>Bacteria</taxon>
        <taxon>Pseudomonadati</taxon>
        <taxon>Pseudomonadota</taxon>
        <taxon>Alphaproteobacteria</taxon>
        <taxon>Sphingomonadales</taxon>
        <taxon>Erythrobacteraceae</taxon>
        <taxon>Aurantiacibacter</taxon>
    </lineage>
</organism>
<dbReference type="GO" id="GO:0007165">
    <property type="term" value="P:signal transduction"/>
    <property type="evidence" value="ECO:0007669"/>
    <property type="project" value="TreeGrafter"/>
</dbReference>
<dbReference type="GO" id="GO:0008236">
    <property type="term" value="F:serine-type peptidase activity"/>
    <property type="evidence" value="ECO:0007669"/>
    <property type="project" value="InterPro"/>
</dbReference>
<dbReference type="InterPro" id="IPR036034">
    <property type="entry name" value="PDZ_sf"/>
</dbReference>
<dbReference type="PROSITE" id="PS51257">
    <property type="entry name" value="PROKAR_LIPOPROTEIN"/>
    <property type="match status" value="1"/>
</dbReference>
<feature type="signal peptide" evidence="1">
    <location>
        <begin position="1"/>
        <end position="23"/>
    </location>
</feature>
<protein>
    <submittedName>
        <fullName evidence="3">Peptidase S41</fullName>
    </submittedName>
</protein>
<dbReference type="PANTHER" id="PTHR32060:SF30">
    <property type="entry name" value="CARBOXY-TERMINAL PROCESSING PROTEASE CTPA"/>
    <property type="match status" value="1"/>
</dbReference>
<comment type="caution">
    <text evidence="3">The sequence shown here is derived from an EMBL/GenBank/DDBJ whole genome shotgun (WGS) entry which is preliminary data.</text>
</comment>
<dbReference type="EMBL" id="LBHU01000004">
    <property type="protein sequence ID" value="KLI62958.1"/>
    <property type="molecule type" value="Genomic_DNA"/>
</dbReference>
<proteinExistence type="predicted"/>
<keyword evidence="4" id="KW-1185">Reference proteome</keyword>
<gene>
    <name evidence="3" type="ORF">AAV99_12995</name>
</gene>
<dbReference type="PANTHER" id="PTHR32060">
    <property type="entry name" value="TAIL-SPECIFIC PROTEASE"/>
    <property type="match status" value="1"/>
</dbReference>
<dbReference type="CDD" id="cd07561">
    <property type="entry name" value="Peptidase_S41_CPP_like"/>
    <property type="match status" value="1"/>
</dbReference>
<evidence type="ECO:0000256" key="1">
    <source>
        <dbReference type="SAM" id="SignalP"/>
    </source>
</evidence>
<dbReference type="SUPFAM" id="SSF52096">
    <property type="entry name" value="ClpP/crotonase"/>
    <property type="match status" value="1"/>
</dbReference>
<evidence type="ECO:0000313" key="3">
    <source>
        <dbReference type="EMBL" id="KLI62958.1"/>
    </source>
</evidence>
<dbReference type="AlphaFoldDB" id="A0A0H0XK33"/>
<dbReference type="RefSeq" id="WP_047094479.1">
    <property type="nucleotide sequence ID" value="NZ_LBHU01000004.1"/>
</dbReference>
<keyword evidence="1" id="KW-0732">Signal</keyword>
<evidence type="ECO:0000313" key="4">
    <source>
        <dbReference type="Proteomes" id="UP000053455"/>
    </source>
</evidence>
<reference evidence="3 4" key="1">
    <citation type="submission" date="2015-04" db="EMBL/GenBank/DDBJ databases">
        <title>The draft genome sequence of Erythrobacter marinus HWDM-33.</title>
        <authorList>
            <person name="Zhuang L."/>
            <person name="Liu Y."/>
            <person name="Shao Z."/>
        </authorList>
    </citation>
    <scope>NUCLEOTIDE SEQUENCE [LARGE SCALE GENOMIC DNA]</scope>
    <source>
        <strain evidence="3 4">HWDM-33</strain>
    </source>
</reference>
<dbReference type="InterPro" id="IPR005151">
    <property type="entry name" value="Tail-specific_protease"/>
</dbReference>
<dbReference type="STRING" id="874156.GCA_001021555_02683"/>
<dbReference type="InterPro" id="IPR029045">
    <property type="entry name" value="ClpP/crotonase-like_dom_sf"/>
</dbReference>
<evidence type="ECO:0000259" key="2">
    <source>
        <dbReference type="Pfam" id="PF03572"/>
    </source>
</evidence>
<dbReference type="GO" id="GO:0006508">
    <property type="term" value="P:proteolysis"/>
    <property type="evidence" value="ECO:0007669"/>
    <property type="project" value="InterPro"/>
</dbReference>
<dbReference type="Gene3D" id="3.30.750.170">
    <property type="match status" value="1"/>
</dbReference>
<dbReference type="GO" id="GO:0030288">
    <property type="term" value="C:outer membrane-bounded periplasmic space"/>
    <property type="evidence" value="ECO:0007669"/>
    <property type="project" value="TreeGrafter"/>
</dbReference>
<dbReference type="Pfam" id="PF03572">
    <property type="entry name" value="Peptidase_S41"/>
    <property type="match status" value="1"/>
</dbReference>
<dbReference type="Gene3D" id="2.30.42.10">
    <property type="match status" value="1"/>
</dbReference>
<feature type="domain" description="Tail specific protease" evidence="2">
    <location>
        <begin position="239"/>
        <end position="378"/>
    </location>
</feature>
<dbReference type="GO" id="GO:0004175">
    <property type="term" value="F:endopeptidase activity"/>
    <property type="evidence" value="ECO:0007669"/>
    <property type="project" value="TreeGrafter"/>
</dbReference>
<name>A0A0H0XK33_9SPHN</name>